<dbReference type="InterPro" id="IPR024370">
    <property type="entry name" value="PBP_domain"/>
</dbReference>
<dbReference type="AlphaFoldDB" id="A0A9D2VI73"/>
<sequence length="336" mass="35771">MSNDDALTADEVAGLLQVSRSTVYKLVKADELASYHIGRKMRFTMGDVENYIARSKRAKAASVAVAARSSLAAPSAASGTASAAPAPRASSAAPRAALSTSKGPSSFVLAGNDIVGDILANYLGSANAAVERVYEGSYNALVDLYRGVAHAALSHLCDGDSGSYNVAAVKRLVPGTSVKVVRLVRRRQGLIVARGNPKGLRTWEDLLRPGVRLVNRERGCGSRILLDEQLVRLGADRVRIEGYEREATSALSMASFVARGGADAGIGAERVFHQVEGVDFLPLQDEWLDIVLAKLPGSERIVEAVVKLTRSRPFREEVGALVGYDASRMGEVVYES</sequence>
<dbReference type="EMBL" id="DYZL01000024">
    <property type="protein sequence ID" value="HJH42382.1"/>
    <property type="molecule type" value="Genomic_DNA"/>
</dbReference>
<dbReference type="GO" id="GO:0003677">
    <property type="term" value="F:DNA binding"/>
    <property type="evidence" value="ECO:0007669"/>
    <property type="project" value="InterPro"/>
</dbReference>
<name>A0A9D2VI73_9ACTN</name>
<dbReference type="Gene3D" id="3.40.190.10">
    <property type="entry name" value="Periplasmic binding protein-like II"/>
    <property type="match status" value="1"/>
</dbReference>
<feature type="domain" description="PBP" evidence="1">
    <location>
        <begin position="127"/>
        <end position="307"/>
    </location>
</feature>
<proteinExistence type="predicted"/>
<dbReference type="InterPro" id="IPR041657">
    <property type="entry name" value="HTH_17"/>
</dbReference>
<dbReference type="Pfam" id="PF12727">
    <property type="entry name" value="PBP_like"/>
    <property type="match status" value="1"/>
</dbReference>
<dbReference type="PANTHER" id="PTHR38431:SF1">
    <property type="entry name" value="BLL2305 PROTEIN"/>
    <property type="match status" value="1"/>
</dbReference>
<dbReference type="PANTHER" id="PTHR38431">
    <property type="entry name" value="BLL2305 PROTEIN"/>
    <property type="match status" value="1"/>
</dbReference>
<evidence type="ECO:0000259" key="2">
    <source>
        <dbReference type="Pfam" id="PF12728"/>
    </source>
</evidence>
<evidence type="ECO:0000259" key="1">
    <source>
        <dbReference type="Pfam" id="PF12727"/>
    </source>
</evidence>
<dbReference type="InterPro" id="IPR010093">
    <property type="entry name" value="SinI_DNA-bd"/>
</dbReference>
<reference evidence="3" key="2">
    <citation type="submission" date="2021-09" db="EMBL/GenBank/DDBJ databases">
        <authorList>
            <person name="Gilroy R."/>
        </authorList>
    </citation>
    <scope>NUCLEOTIDE SEQUENCE</scope>
    <source>
        <strain evidence="3">USAMLcec12-2067</strain>
    </source>
</reference>
<reference evidence="3" key="1">
    <citation type="journal article" date="2021" name="PeerJ">
        <title>Extensive microbial diversity within the chicken gut microbiome revealed by metagenomics and culture.</title>
        <authorList>
            <person name="Gilroy R."/>
            <person name="Ravi A."/>
            <person name="Getino M."/>
            <person name="Pursley I."/>
            <person name="Horton D.L."/>
            <person name="Alikhan N.F."/>
            <person name="Baker D."/>
            <person name="Gharbi K."/>
            <person name="Hall N."/>
            <person name="Watson M."/>
            <person name="Adriaenssens E.M."/>
            <person name="Foster-Nyarko E."/>
            <person name="Jarju S."/>
            <person name="Secka A."/>
            <person name="Antonio M."/>
            <person name="Oren A."/>
            <person name="Chaudhuri R.R."/>
            <person name="La Ragione R."/>
            <person name="Hildebrand F."/>
            <person name="Pallen M.J."/>
        </authorList>
    </citation>
    <scope>NUCLEOTIDE SEQUENCE</scope>
    <source>
        <strain evidence="3">USAMLcec12-2067</strain>
    </source>
</reference>
<gene>
    <name evidence="3" type="ORF">K8V16_01130</name>
</gene>
<dbReference type="NCBIfam" id="TIGR01764">
    <property type="entry name" value="excise"/>
    <property type="match status" value="1"/>
</dbReference>
<protein>
    <submittedName>
        <fullName evidence="3">Helix-turn-helix transcriptional regulator</fullName>
    </submittedName>
</protein>
<comment type="caution">
    <text evidence="3">The sequence shown here is derived from an EMBL/GenBank/DDBJ whole genome shotgun (WGS) entry which is preliminary data.</text>
</comment>
<dbReference type="SUPFAM" id="SSF53850">
    <property type="entry name" value="Periplasmic binding protein-like II"/>
    <property type="match status" value="1"/>
</dbReference>
<feature type="domain" description="Helix-turn-helix" evidence="2">
    <location>
        <begin position="7"/>
        <end position="54"/>
    </location>
</feature>
<organism evidence="3 4">
    <name type="scientific">Rubneribacter badeniensis</name>
    <dbReference type="NCBI Taxonomy" id="2070688"/>
    <lineage>
        <taxon>Bacteria</taxon>
        <taxon>Bacillati</taxon>
        <taxon>Actinomycetota</taxon>
        <taxon>Coriobacteriia</taxon>
        <taxon>Eggerthellales</taxon>
        <taxon>Eggerthellaceae</taxon>
        <taxon>Rubneribacter</taxon>
    </lineage>
</organism>
<dbReference type="Pfam" id="PF12728">
    <property type="entry name" value="HTH_17"/>
    <property type="match status" value="1"/>
</dbReference>
<dbReference type="Proteomes" id="UP000789325">
    <property type="component" value="Unassembled WGS sequence"/>
</dbReference>
<evidence type="ECO:0000313" key="3">
    <source>
        <dbReference type="EMBL" id="HJH42382.1"/>
    </source>
</evidence>
<evidence type="ECO:0000313" key="4">
    <source>
        <dbReference type="Proteomes" id="UP000789325"/>
    </source>
</evidence>
<accession>A0A9D2VI73</accession>